<sequence>MKRNFATKRTLASFIGAGLALVFLILSPHSPAALQADIHAYAKIDAHQSSSVPPDKSKDASKHLQIDDDSCATGSSCHASLLLFEVSGEAARIDFTAIERPERGHFAEGFREDVTTPPPLSIRA</sequence>
<keyword evidence="3" id="KW-1185">Reference proteome</keyword>
<evidence type="ECO:0000313" key="2">
    <source>
        <dbReference type="EMBL" id="MBR9653546.1"/>
    </source>
</evidence>
<evidence type="ECO:0000256" key="1">
    <source>
        <dbReference type="SAM" id="SignalP"/>
    </source>
</evidence>
<protein>
    <submittedName>
        <fullName evidence="2">Uncharacterized protein</fullName>
    </submittedName>
</protein>
<reference evidence="2 3" key="1">
    <citation type="journal article" date="2021" name="Arch. Microbiol.">
        <title>Thalassobius aquimarinus sp. nov., isolated from the Sea of Japan seashore.</title>
        <authorList>
            <person name="Kurilenko V.V."/>
            <person name="Romanenko L.A."/>
            <person name="Chernysheva N.Y."/>
            <person name="Velansky P.V."/>
            <person name="Tekutyeva L.A."/>
            <person name="Isaeva M.P."/>
            <person name="Mikhailov V.V."/>
        </authorList>
    </citation>
    <scope>NUCLEOTIDE SEQUENCE [LARGE SCALE GENOMIC DNA]</scope>
    <source>
        <strain evidence="2 3">KMM 8518</strain>
    </source>
</reference>
<organism evidence="2 3">
    <name type="scientific">Thalassovita aquimarina</name>
    <dbReference type="NCBI Taxonomy" id="2785917"/>
    <lineage>
        <taxon>Bacteria</taxon>
        <taxon>Pseudomonadati</taxon>
        <taxon>Pseudomonadota</taxon>
        <taxon>Alphaproteobacteria</taxon>
        <taxon>Rhodobacterales</taxon>
        <taxon>Roseobacteraceae</taxon>
        <taxon>Thalassovita</taxon>
    </lineage>
</organism>
<proteinExistence type="predicted"/>
<gene>
    <name evidence="2" type="ORF">IT775_20725</name>
</gene>
<feature type="signal peptide" evidence="1">
    <location>
        <begin position="1"/>
        <end position="32"/>
    </location>
</feature>
<name>A0ABS5HXJ6_9RHOB</name>
<dbReference type="EMBL" id="JADMKU010000038">
    <property type="protein sequence ID" value="MBR9653546.1"/>
    <property type="molecule type" value="Genomic_DNA"/>
</dbReference>
<accession>A0ABS5HXJ6</accession>
<keyword evidence="1" id="KW-0732">Signal</keyword>
<feature type="chain" id="PRO_5047290885" evidence="1">
    <location>
        <begin position="33"/>
        <end position="124"/>
    </location>
</feature>
<dbReference type="Proteomes" id="UP001195941">
    <property type="component" value="Unassembled WGS sequence"/>
</dbReference>
<evidence type="ECO:0000313" key="3">
    <source>
        <dbReference type="Proteomes" id="UP001195941"/>
    </source>
</evidence>
<dbReference type="RefSeq" id="WP_212703168.1">
    <property type="nucleotide sequence ID" value="NZ_JADMKU010000038.1"/>
</dbReference>
<comment type="caution">
    <text evidence="2">The sequence shown here is derived from an EMBL/GenBank/DDBJ whole genome shotgun (WGS) entry which is preliminary data.</text>
</comment>